<protein>
    <submittedName>
        <fullName evidence="1">Uncharacterized protein</fullName>
    </submittedName>
</protein>
<dbReference type="AlphaFoldDB" id="A0A2P2J2T0"/>
<dbReference type="EMBL" id="GGEC01007295">
    <property type="protein sequence ID" value="MBW87778.1"/>
    <property type="molecule type" value="Transcribed_RNA"/>
</dbReference>
<sequence length="26" mass="3091">MHQFCSFRTDRLKRGFIGCIPSFIMV</sequence>
<reference evidence="1" key="1">
    <citation type="submission" date="2018-02" db="EMBL/GenBank/DDBJ databases">
        <title>Rhizophora mucronata_Transcriptome.</title>
        <authorList>
            <person name="Meera S.P."/>
            <person name="Sreeshan A."/>
            <person name="Augustine A."/>
        </authorList>
    </citation>
    <scope>NUCLEOTIDE SEQUENCE</scope>
    <source>
        <tissue evidence="1">Leaf</tissue>
    </source>
</reference>
<organism evidence="1">
    <name type="scientific">Rhizophora mucronata</name>
    <name type="common">Asiatic mangrove</name>
    <dbReference type="NCBI Taxonomy" id="61149"/>
    <lineage>
        <taxon>Eukaryota</taxon>
        <taxon>Viridiplantae</taxon>
        <taxon>Streptophyta</taxon>
        <taxon>Embryophyta</taxon>
        <taxon>Tracheophyta</taxon>
        <taxon>Spermatophyta</taxon>
        <taxon>Magnoliopsida</taxon>
        <taxon>eudicotyledons</taxon>
        <taxon>Gunneridae</taxon>
        <taxon>Pentapetalae</taxon>
        <taxon>rosids</taxon>
        <taxon>fabids</taxon>
        <taxon>Malpighiales</taxon>
        <taxon>Rhizophoraceae</taxon>
        <taxon>Rhizophora</taxon>
    </lineage>
</organism>
<proteinExistence type="predicted"/>
<name>A0A2P2J2T0_RHIMU</name>
<evidence type="ECO:0000313" key="1">
    <source>
        <dbReference type="EMBL" id="MBW87778.1"/>
    </source>
</evidence>
<accession>A0A2P2J2T0</accession>